<evidence type="ECO:0000313" key="3">
    <source>
        <dbReference type="Proteomes" id="UP001150907"/>
    </source>
</evidence>
<reference evidence="2" key="1">
    <citation type="submission" date="2022-07" db="EMBL/GenBank/DDBJ databases">
        <title>Phylogenomic reconstructions and comparative analyses of Kickxellomycotina fungi.</title>
        <authorList>
            <person name="Reynolds N.K."/>
            <person name="Stajich J.E."/>
            <person name="Barry K."/>
            <person name="Grigoriev I.V."/>
            <person name="Crous P."/>
            <person name="Smith M.E."/>
        </authorList>
    </citation>
    <scope>NUCLEOTIDE SEQUENCE</scope>
    <source>
        <strain evidence="2">IMI 214461</strain>
    </source>
</reference>
<dbReference type="EMBL" id="JANBQF010000119">
    <property type="protein sequence ID" value="KAJ2005085.1"/>
    <property type="molecule type" value="Genomic_DNA"/>
</dbReference>
<dbReference type="AlphaFoldDB" id="A0A9W8EJT5"/>
<accession>A0A9W8EJT5</accession>
<dbReference type="OrthoDB" id="5562606at2759"/>
<keyword evidence="3" id="KW-1185">Reference proteome</keyword>
<dbReference type="Proteomes" id="UP001150907">
    <property type="component" value="Unassembled WGS sequence"/>
</dbReference>
<gene>
    <name evidence="2" type="ORF">H4R26_002132</name>
</gene>
<feature type="region of interest" description="Disordered" evidence="1">
    <location>
        <begin position="1"/>
        <end position="23"/>
    </location>
</feature>
<organism evidence="2 3">
    <name type="scientific">Coemansia thaxteri</name>
    <dbReference type="NCBI Taxonomy" id="2663907"/>
    <lineage>
        <taxon>Eukaryota</taxon>
        <taxon>Fungi</taxon>
        <taxon>Fungi incertae sedis</taxon>
        <taxon>Zoopagomycota</taxon>
        <taxon>Kickxellomycotina</taxon>
        <taxon>Kickxellomycetes</taxon>
        <taxon>Kickxellales</taxon>
        <taxon>Kickxellaceae</taxon>
        <taxon>Coemansia</taxon>
    </lineage>
</organism>
<feature type="compositionally biased region" description="Basic and acidic residues" evidence="1">
    <location>
        <begin position="94"/>
        <end position="103"/>
    </location>
</feature>
<evidence type="ECO:0000256" key="1">
    <source>
        <dbReference type="SAM" id="MobiDB-lite"/>
    </source>
</evidence>
<sequence length="110" mass="12248">MDYIESKAHLDQPKPNNDQRETLTESLIAPSLLHALQRDLSTSLDNLVPEPTEEEKAGCRSYQVSARTMADGSIETRKVLCANDGTTTTTVTRHHPDSQKEDGVTVFQHK</sequence>
<feature type="region of interest" description="Disordered" evidence="1">
    <location>
        <begin position="87"/>
        <end position="110"/>
    </location>
</feature>
<comment type="caution">
    <text evidence="2">The sequence shown here is derived from an EMBL/GenBank/DDBJ whole genome shotgun (WGS) entry which is preliminary data.</text>
</comment>
<name>A0A9W8EJT5_9FUNG</name>
<protein>
    <submittedName>
        <fullName evidence="2">Uncharacterized protein</fullName>
    </submittedName>
</protein>
<evidence type="ECO:0000313" key="2">
    <source>
        <dbReference type="EMBL" id="KAJ2005085.1"/>
    </source>
</evidence>
<proteinExistence type="predicted"/>